<feature type="compositionally biased region" description="Basic and acidic residues" evidence="1">
    <location>
        <begin position="99"/>
        <end position="108"/>
    </location>
</feature>
<gene>
    <name evidence="3" type="primary">LOC101495542</name>
</gene>
<dbReference type="AlphaFoldDB" id="A0A1S2XZV5"/>
<sequence length="274" mass="30268">MIMQVPVTHKLNHLLSFLQNQSHPQSSSVALNLCKWGAIFLALLATVRTILIIKFRQSPPSISPLTVVDESDYSDDDSCSSSSSEFEQEDDEEEVEEENEKRTGDFFRIRGSGNGESGFLRSCCSISDIFSFSEIANSESVVKLRDTVGFGLGFGFDDFDSSSDGSIVSVYGANKEQRNSPAMVVSAGENASGNVALRIWDTRLRRRIPAVIAEWGTAGIGKTVGIRTAGQNVYIRDNGRYELTVGDMWNVRSPLQNVTESQLDLWLNSYTVNR</sequence>
<dbReference type="Proteomes" id="UP000087171">
    <property type="component" value="Chromosome Ca4"/>
</dbReference>
<accession>A0A1S2XZV5</accession>
<feature type="region of interest" description="Disordered" evidence="1">
    <location>
        <begin position="66"/>
        <end position="108"/>
    </location>
</feature>
<dbReference type="PaxDb" id="3827-XP_004497081.1"/>
<evidence type="ECO:0000313" key="3">
    <source>
        <dbReference type="RefSeq" id="XP_004497081.1"/>
    </source>
</evidence>
<protein>
    <submittedName>
        <fullName evidence="3">Uncharacterized protein LOC101495542</fullName>
    </submittedName>
</protein>
<dbReference type="PANTHER" id="PTHR36715">
    <property type="entry name" value="BNAANNG41370D PROTEIN"/>
    <property type="match status" value="1"/>
</dbReference>
<name>A0A1S2XZV5_CICAR</name>
<feature type="compositionally biased region" description="Acidic residues" evidence="1">
    <location>
        <begin position="69"/>
        <end position="78"/>
    </location>
</feature>
<reference evidence="2" key="1">
    <citation type="journal article" date="2013" name="Nat. Biotechnol.">
        <title>Draft genome sequence of chickpea (Cicer arietinum) provides a resource for trait improvement.</title>
        <authorList>
            <person name="Varshney R.K."/>
            <person name="Song C."/>
            <person name="Saxena R.K."/>
            <person name="Azam S."/>
            <person name="Yu S."/>
            <person name="Sharpe A.G."/>
            <person name="Cannon S."/>
            <person name="Baek J."/>
            <person name="Rosen B.D."/>
            <person name="Tar'an B."/>
            <person name="Millan T."/>
            <person name="Zhang X."/>
            <person name="Ramsay L.D."/>
            <person name="Iwata A."/>
            <person name="Wang Y."/>
            <person name="Nelson W."/>
            <person name="Farmer A.D."/>
            <person name="Gaur P.M."/>
            <person name="Soderlund C."/>
            <person name="Penmetsa R.V."/>
            <person name="Xu C."/>
            <person name="Bharti A.K."/>
            <person name="He W."/>
            <person name="Winter P."/>
            <person name="Zhao S."/>
            <person name="Hane J.K."/>
            <person name="Carrasquilla-Garcia N."/>
            <person name="Condie J.A."/>
            <person name="Upadhyaya H.D."/>
            <person name="Luo M.C."/>
            <person name="Thudi M."/>
            <person name="Gowda C.L."/>
            <person name="Singh N.P."/>
            <person name="Lichtenzveig J."/>
            <person name="Gali K.K."/>
            <person name="Rubio J."/>
            <person name="Nadarajan N."/>
            <person name="Dolezel J."/>
            <person name="Bansal K.C."/>
            <person name="Xu X."/>
            <person name="Edwards D."/>
            <person name="Zhang G."/>
            <person name="Kahl G."/>
            <person name="Gil J."/>
            <person name="Singh K.B."/>
            <person name="Datta S.K."/>
            <person name="Jackson S.A."/>
            <person name="Wang J."/>
            <person name="Cook D.R."/>
        </authorList>
    </citation>
    <scope>NUCLEOTIDE SEQUENCE [LARGE SCALE GENOMIC DNA]</scope>
    <source>
        <strain evidence="2">cv. CDC Frontier</strain>
    </source>
</reference>
<reference evidence="3" key="2">
    <citation type="submission" date="2025-08" db="UniProtKB">
        <authorList>
            <consortium name="RefSeq"/>
        </authorList>
    </citation>
    <scope>IDENTIFICATION</scope>
    <source>
        <tissue evidence="3">Etiolated seedlings</tissue>
    </source>
</reference>
<dbReference type="eggNOG" id="ENOG502RYUT">
    <property type="taxonomic scope" value="Eukaryota"/>
</dbReference>
<dbReference type="KEGG" id="cam:101495542"/>
<dbReference type="RefSeq" id="XP_004497081.1">
    <property type="nucleotide sequence ID" value="XM_004497024.3"/>
</dbReference>
<evidence type="ECO:0000313" key="2">
    <source>
        <dbReference type="Proteomes" id="UP000087171"/>
    </source>
</evidence>
<feature type="compositionally biased region" description="Acidic residues" evidence="1">
    <location>
        <begin position="86"/>
        <end position="98"/>
    </location>
</feature>
<evidence type="ECO:0000256" key="1">
    <source>
        <dbReference type="SAM" id="MobiDB-lite"/>
    </source>
</evidence>
<organism evidence="2 3">
    <name type="scientific">Cicer arietinum</name>
    <name type="common">Chickpea</name>
    <name type="synonym">Garbanzo</name>
    <dbReference type="NCBI Taxonomy" id="3827"/>
    <lineage>
        <taxon>Eukaryota</taxon>
        <taxon>Viridiplantae</taxon>
        <taxon>Streptophyta</taxon>
        <taxon>Embryophyta</taxon>
        <taxon>Tracheophyta</taxon>
        <taxon>Spermatophyta</taxon>
        <taxon>Magnoliopsida</taxon>
        <taxon>eudicotyledons</taxon>
        <taxon>Gunneridae</taxon>
        <taxon>Pentapetalae</taxon>
        <taxon>rosids</taxon>
        <taxon>fabids</taxon>
        <taxon>Fabales</taxon>
        <taxon>Fabaceae</taxon>
        <taxon>Papilionoideae</taxon>
        <taxon>50 kb inversion clade</taxon>
        <taxon>NPAAA clade</taxon>
        <taxon>Hologalegina</taxon>
        <taxon>IRL clade</taxon>
        <taxon>Cicereae</taxon>
        <taxon>Cicer</taxon>
    </lineage>
</organism>
<dbReference type="GeneID" id="101495542"/>
<proteinExistence type="predicted"/>
<dbReference type="OrthoDB" id="1662399at2759"/>
<dbReference type="PANTHER" id="PTHR36715:SF1">
    <property type="entry name" value="PROTEIN, PUTATIVE-RELATED"/>
    <property type="match status" value="1"/>
</dbReference>
<keyword evidence="2" id="KW-1185">Reference proteome</keyword>